<sequence>MAENGLSVDEDDLDLPARSRSHDGASPVALVELENKLAERTRLHENTERELSKAVLRTRELEDQVDQLSKQLERARSTKPSSEEPSGDSEARAEEAERKLEDTERVYKARMQTMEEDYQLAVHYVK</sequence>
<protein>
    <submittedName>
        <fullName evidence="2">Uncharacterized protein</fullName>
    </submittedName>
</protein>
<reference evidence="2" key="1">
    <citation type="journal article" date="2019" name="Environ. Microbiol.">
        <title>Fungal ecological strategies reflected in gene transcription - a case study of two litter decomposers.</title>
        <authorList>
            <person name="Barbi F."/>
            <person name="Kohler A."/>
            <person name="Barry K."/>
            <person name="Baskaran P."/>
            <person name="Daum C."/>
            <person name="Fauchery L."/>
            <person name="Ihrmark K."/>
            <person name="Kuo A."/>
            <person name="LaButti K."/>
            <person name="Lipzen A."/>
            <person name="Morin E."/>
            <person name="Grigoriev I.V."/>
            <person name="Henrissat B."/>
            <person name="Lindahl B."/>
            <person name="Martin F."/>
        </authorList>
    </citation>
    <scope>NUCLEOTIDE SEQUENCE</scope>
    <source>
        <strain evidence="2">JB14</strain>
    </source>
</reference>
<evidence type="ECO:0000256" key="1">
    <source>
        <dbReference type="SAM" id="MobiDB-lite"/>
    </source>
</evidence>
<organism evidence="2 3">
    <name type="scientific">Gymnopus androsaceus JB14</name>
    <dbReference type="NCBI Taxonomy" id="1447944"/>
    <lineage>
        <taxon>Eukaryota</taxon>
        <taxon>Fungi</taxon>
        <taxon>Dikarya</taxon>
        <taxon>Basidiomycota</taxon>
        <taxon>Agaricomycotina</taxon>
        <taxon>Agaricomycetes</taxon>
        <taxon>Agaricomycetidae</taxon>
        <taxon>Agaricales</taxon>
        <taxon>Marasmiineae</taxon>
        <taxon>Omphalotaceae</taxon>
        <taxon>Gymnopus</taxon>
    </lineage>
</organism>
<gene>
    <name evidence="2" type="ORF">BT96DRAFT_986065</name>
</gene>
<feature type="compositionally biased region" description="Basic and acidic residues" evidence="1">
    <location>
        <begin position="89"/>
        <end position="104"/>
    </location>
</feature>
<accession>A0A6A4ICB7</accession>
<dbReference type="AlphaFoldDB" id="A0A6A4ICB7"/>
<evidence type="ECO:0000313" key="2">
    <source>
        <dbReference type="EMBL" id="KAE9408291.1"/>
    </source>
</evidence>
<keyword evidence="3" id="KW-1185">Reference proteome</keyword>
<dbReference type="OrthoDB" id="45365at2759"/>
<dbReference type="EMBL" id="ML769392">
    <property type="protein sequence ID" value="KAE9408291.1"/>
    <property type="molecule type" value="Genomic_DNA"/>
</dbReference>
<evidence type="ECO:0000313" key="3">
    <source>
        <dbReference type="Proteomes" id="UP000799118"/>
    </source>
</evidence>
<feature type="region of interest" description="Disordered" evidence="1">
    <location>
        <begin position="1"/>
        <end position="28"/>
    </location>
</feature>
<proteinExistence type="predicted"/>
<name>A0A6A4ICB7_9AGAR</name>
<dbReference type="Proteomes" id="UP000799118">
    <property type="component" value="Unassembled WGS sequence"/>
</dbReference>
<feature type="region of interest" description="Disordered" evidence="1">
    <location>
        <begin position="60"/>
        <end position="104"/>
    </location>
</feature>